<protein>
    <submittedName>
        <fullName evidence="1">Uncharacterized protein</fullName>
    </submittedName>
</protein>
<accession>A0A0E0QVL9</accession>
<reference evidence="2" key="1">
    <citation type="submission" date="2013-06" db="EMBL/GenBank/DDBJ databases">
        <authorList>
            <person name="Zhao Q."/>
        </authorList>
    </citation>
    <scope>NUCLEOTIDE SEQUENCE</scope>
    <source>
        <strain evidence="2">cv. W1943</strain>
    </source>
</reference>
<organism evidence="1 2">
    <name type="scientific">Oryza rufipogon</name>
    <name type="common">Brownbeard rice</name>
    <name type="synonym">Asian wild rice</name>
    <dbReference type="NCBI Taxonomy" id="4529"/>
    <lineage>
        <taxon>Eukaryota</taxon>
        <taxon>Viridiplantae</taxon>
        <taxon>Streptophyta</taxon>
        <taxon>Embryophyta</taxon>
        <taxon>Tracheophyta</taxon>
        <taxon>Spermatophyta</taxon>
        <taxon>Magnoliopsida</taxon>
        <taxon>Liliopsida</taxon>
        <taxon>Poales</taxon>
        <taxon>Poaceae</taxon>
        <taxon>BOP clade</taxon>
        <taxon>Oryzoideae</taxon>
        <taxon>Oryzeae</taxon>
        <taxon>Oryzinae</taxon>
        <taxon>Oryza</taxon>
    </lineage>
</organism>
<keyword evidence="2" id="KW-1185">Reference proteome</keyword>
<evidence type="ECO:0000313" key="2">
    <source>
        <dbReference type="Proteomes" id="UP000008022"/>
    </source>
</evidence>
<evidence type="ECO:0000313" key="1">
    <source>
        <dbReference type="EnsemblPlants" id="ORUFI10G00490.2"/>
    </source>
</evidence>
<dbReference type="HOGENOM" id="CLU_113078_0_0_1"/>
<dbReference type="Gramene" id="ORUFI10G00490.2">
    <property type="protein sequence ID" value="ORUFI10G00490.2"/>
    <property type="gene ID" value="ORUFI10G00490"/>
</dbReference>
<sequence length="212" mass="23119">MALIQIIRNPPRCSTARRDHCDSAKHERVEYAGVCHRILIGAATLWSAKPLDCTIASRFISSNAAYTIMIMDSERPIPMRCACEKPLSCPVKCFTSGTDMISYTGTKTRTLSTAMMVRDAGGIANEPTWLSMAIPCSMNVEDICPLTAKKITKDAQVGNIRSRIFSSSTCVTVQSDHELMGLLHMALPNSCNNHLTEALEGAKSQVPKPVNS</sequence>
<dbReference type="AlphaFoldDB" id="A0A0E0QVL9"/>
<dbReference type="EnsemblPlants" id="ORUFI10G00490.2">
    <property type="protein sequence ID" value="ORUFI10G00490.2"/>
    <property type="gene ID" value="ORUFI10G00490"/>
</dbReference>
<reference evidence="1" key="2">
    <citation type="submission" date="2015-06" db="UniProtKB">
        <authorList>
            <consortium name="EnsemblPlants"/>
        </authorList>
    </citation>
    <scope>IDENTIFICATION</scope>
</reference>
<dbReference type="Proteomes" id="UP000008022">
    <property type="component" value="Unassembled WGS sequence"/>
</dbReference>
<name>A0A0E0QVL9_ORYRU</name>
<proteinExistence type="predicted"/>